<evidence type="ECO:0000256" key="9">
    <source>
        <dbReference type="ARBA" id="ARBA00011881"/>
    </source>
</evidence>
<evidence type="ECO:0000256" key="26">
    <source>
        <dbReference type="ARBA" id="ARBA00048841"/>
    </source>
</evidence>
<dbReference type="RefSeq" id="WP_109657164.1">
    <property type="nucleotide sequence ID" value="NZ_CP029145.1"/>
</dbReference>
<dbReference type="GO" id="GO:0009089">
    <property type="term" value="P:lysine biosynthetic process via diaminopimelate"/>
    <property type="evidence" value="ECO:0007669"/>
    <property type="project" value="UniProtKB-UniPathway"/>
</dbReference>
<dbReference type="EMBL" id="CP029145">
    <property type="protein sequence ID" value="AWM34117.1"/>
    <property type="molecule type" value="Genomic_DNA"/>
</dbReference>
<dbReference type="Gene3D" id="3.30.360.10">
    <property type="entry name" value="Dihydrodipicolinate Reductase, domain 2"/>
    <property type="match status" value="1"/>
</dbReference>
<evidence type="ECO:0000256" key="7">
    <source>
        <dbReference type="ARBA" id="ARBA00007952"/>
    </source>
</evidence>
<keyword evidence="11" id="KW-0808">Transferase</keyword>
<keyword evidence="14" id="KW-0547">Nucleotide-binding</keyword>
<dbReference type="PROSITE" id="PS51671">
    <property type="entry name" value="ACT"/>
    <property type="match status" value="1"/>
</dbReference>
<dbReference type="InterPro" id="IPR054352">
    <property type="entry name" value="ACT_Aspartokinase"/>
</dbReference>
<evidence type="ECO:0000256" key="8">
    <source>
        <dbReference type="ARBA" id="ARBA00010046"/>
    </source>
</evidence>
<dbReference type="Pfam" id="PF03447">
    <property type="entry name" value="NAD_binding_3"/>
    <property type="match status" value="1"/>
</dbReference>
<dbReference type="SUPFAM" id="SSF51735">
    <property type="entry name" value="NAD(P)-binding Rossmann-fold domains"/>
    <property type="match status" value="1"/>
</dbReference>
<dbReference type="InterPro" id="IPR019811">
    <property type="entry name" value="HDH_CS"/>
</dbReference>
<dbReference type="InterPro" id="IPR042199">
    <property type="entry name" value="AsparK_Bifunc_asparK/hSer_DH"/>
</dbReference>
<dbReference type="FunFam" id="3.30.2130.10:FF:000001">
    <property type="entry name" value="Bifunctional aspartokinase/homoserine dehydrogenase"/>
    <property type="match status" value="1"/>
</dbReference>
<comment type="pathway">
    <text evidence="2">Amino-acid biosynthesis; L-lysine biosynthesis via DAP pathway; (S)-tetrahydrodipicolinate from L-aspartate: step 1/4.</text>
</comment>
<comment type="similarity">
    <text evidence="8">In the N-terminal section; belongs to the aspartokinase family.</text>
</comment>
<dbReference type="OrthoDB" id="9799110at2"/>
<keyword evidence="18" id="KW-0560">Oxidoreductase</keyword>
<protein>
    <submittedName>
        <fullName evidence="29">Bifunctional aspartate kinase/homoserine dehydrogenase I</fullName>
    </submittedName>
</protein>
<dbReference type="PANTHER" id="PTHR43070">
    <property type="match status" value="1"/>
</dbReference>
<dbReference type="Gene3D" id="3.40.50.720">
    <property type="entry name" value="NAD(P)-binding Rossmann-like Domain"/>
    <property type="match status" value="1"/>
</dbReference>
<evidence type="ECO:0000256" key="19">
    <source>
        <dbReference type="ARBA" id="ARBA00023027"/>
    </source>
</evidence>
<dbReference type="GO" id="GO:0050661">
    <property type="term" value="F:NADP binding"/>
    <property type="evidence" value="ECO:0007669"/>
    <property type="project" value="InterPro"/>
</dbReference>
<evidence type="ECO:0000256" key="17">
    <source>
        <dbReference type="ARBA" id="ARBA00022857"/>
    </source>
</evidence>
<dbReference type="SUPFAM" id="SSF55021">
    <property type="entry name" value="ACT-like"/>
    <property type="match status" value="2"/>
</dbReference>
<evidence type="ECO:0000256" key="18">
    <source>
        <dbReference type="ARBA" id="ARBA00023002"/>
    </source>
</evidence>
<keyword evidence="23" id="KW-0511">Multifunctional enzyme</keyword>
<evidence type="ECO:0000256" key="20">
    <source>
        <dbReference type="ARBA" id="ARBA00023053"/>
    </source>
</evidence>
<dbReference type="GO" id="GO:0005524">
    <property type="term" value="F:ATP binding"/>
    <property type="evidence" value="ECO:0007669"/>
    <property type="project" value="UniProtKB-KW"/>
</dbReference>
<dbReference type="GO" id="GO:0046872">
    <property type="term" value="F:metal ion binding"/>
    <property type="evidence" value="ECO:0007669"/>
    <property type="project" value="UniProtKB-KW"/>
</dbReference>
<dbReference type="NCBIfam" id="TIGR00657">
    <property type="entry name" value="asp_kinases"/>
    <property type="match status" value="1"/>
</dbReference>
<evidence type="ECO:0000256" key="27">
    <source>
        <dbReference type="ARBA" id="ARBA00049031"/>
    </source>
</evidence>
<dbReference type="InterPro" id="IPR011147">
    <property type="entry name" value="Bifunc_Aspkin/hSer_DH"/>
</dbReference>
<dbReference type="GO" id="GO:0009086">
    <property type="term" value="P:methionine biosynthetic process"/>
    <property type="evidence" value="ECO:0007669"/>
    <property type="project" value="UniProtKB-KW"/>
</dbReference>
<evidence type="ECO:0000259" key="28">
    <source>
        <dbReference type="PROSITE" id="PS51671"/>
    </source>
</evidence>
<evidence type="ECO:0000313" key="29">
    <source>
        <dbReference type="EMBL" id="AWM34117.1"/>
    </source>
</evidence>
<evidence type="ECO:0000256" key="1">
    <source>
        <dbReference type="ARBA" id="ARBA00001920"/>
    </source>
</evidence>
<evidence type="ECO:0000256" key="2">
    <source>
        <dbReference type="ARBA" id="ARBA00004766"/>
    </source>
</evidence>
<comment type="similarity">
    <text evidence="7">In the C-terminal section; belongs to the homoserine dehydrogenase family.</text>
</comment>
<evidence type="ECO:0000256" key="11">
    <source>
        <dbReference type="ARBA" id="ARBA00022679"/>
    </source>
</evidence>
<dbReference type="Gene3D" id="3.30.2130.10">
    <property type="entry name" value="VC0802-like"/>
    <property type="match status" value="1"/>
</dbReference>
<dbReference type="UniPathway" id="UPA00050">
    <property type="reaction ID" value="UER00063"/>
</dbReference>
<evidence type="ECO:0000256" key="6">
    <source>
        <dbReference type="ARBA" id="ARBA00005139"/>
    </source>
</evidence>
<sequence>MQVLKFGGTSVASAENIEKSCAIALNALARGPAVMVVSALGGATDVLIGAGRAAASGDYRYRDTLAQLQQRHLAAAQALLPPAGQPDITDLLTRGFSELLQLCDGIFSLSELSARTLDRLMSYGELFSSQLVREALGARTPTVWADARQLIRTNARFGAAEVNAGITRAQVQAFQRAHPGELWVVPGFIAADGEGNTTTLGRGGSDYTAALLAAALDAEVLEIWTDVSGLMTADPRLVSRARPIAGISYQEAMELSHFGAKVLYSPTIQPVMERGIPLWIKNTFAPADYGTLVETAPPPSGEVVRGLSSIGNLSLLNLEGSGMVGIPGFSKRLFEALARERINVVLITQSSSEYSICVGVAVADVPGAQAAVDAEFATEITNGRIAPLCPENGLAIVALVGENMKNHPGISGRLFGALGQNGVNIRAIAQGSSERNISTVIRAADVRKAINVLHEAFFEPAYKQVNLYVLGPGNVGSKLLAQLAQQQQHLQQHLGLQVRVVAIANRRHCVVDENGLDLAAWPAALAAAGPCTLEEFTQLIVSRNLRNSILVDVTANPAAADHYAELLEKSVAVVACNKVAASSAYANYARLKALAQDFNTRFLFETNVGAGLPIIGTLNDLTSSGDVVRHMEAVLSGTLNFVFNNYDGSRPFAEVVRQAQSEGYTEPDPRLDLSGTDVARKILILAREAGHPLEMSDVQIDSFLPASCLEGDVEAFYEQLAAHEAHFRALYDAATAEGKRLKFVARFNDGAAAVGLQAVLPSHDVYELRGKDNIVLFYTDRYAEQPLVVKGAGAGAEVTAAGVFADIIRAARL</sequence>
<dbReference type="Proteomes" id="UP000245999">
    <property type="component" value="Chromosome"/>
</dbReference>
<dbReference type="CDD" id="cd04921">
    <property type="entry name" value="ACT_AKi-HSDH-ThrA-like_1"/>
    <property type="match status" value="1"/>
</dbReference>
<reference evidence="30" key="1">
    <citation type="submission" date="2018-04" db="EMBL/GenBank/DDBJ databases">
        <title>Complete genome of Antarctic heterotrophic bacterium Hymenobacter nivis.</title>
        <authorList>
            <person name="Terashima M."/>
        </authorList>
    </citation>
    <scope>NUCLEOTIDE SEQUENCE [LARGE SCALE GENOMIC DNA]</scope>
    <source>
        <strain evidence="30">NBRC 111535</strain>
    </source>
</reference>
<comment type="pathway">
    <text evidence="6">Amino-acid biosynthesis; L-threonine biosynthesis; L-threonine from L-aspartate: step 1/5.</text>
</comment>
<keyword evidence="21" id="KW-0457">Lysine biosynthesis</keyword>
<keyword evidence="19" id="KW-0520">NAD</keyword>
<dbReference type="InterPro" id="IPR049638">
    <property type="entry name" value="AK-HD"/>
</dbReference>
<keyword evidence="20" id="KW-0915">Sodium</keyword>
<dbReference type="InterPro" id="IPR005106">
    <property type="entry name" value="Asp/hSer_DH_NAD-bd"/>
</dbReference>
<comment type="function">
    <text evidence="24">Bifunctional aspartate kinase and homoserine dehydrogenase that catalyzes the first and the third steps toward the synthesis of lysine, methionine and threonine from aspartate.</text>
</comment>
<proteinExistence type="inferred from homology"/>
<comment type="pathway">
    <text evidence="4">Amino-acid biosynthesis; L-threonine biosynthesis; L-threonine from L-aspartate: step 3/5.</text>
</comment>
<dbReference type="FunFam" id="3.30.360.10:FF:000006">
    <property type="entry name" value="Bifunctional aspartokinase/homoserine dehydrogenase"/>
    <property type="match status" value="1"/>
</dbReference>
<name>A0A2Z3GQX3_9BACT</name>
<gene>
    <name evidence="29" type="ORF">DDQ68_15790</name>
</gene>
<keyword evidence="30" id="KW-1185">Reference proteome</keyword>
<dbReference type="InterPro" id="IPR001342">
    <property type="entry name" value="HDH_cat"/>
</dbReference>
<dbReference type="InterPro" id="IPR036393">
    <property type="entry name" value="AceGlu_kinase-like_sf"/>
</dbReference>
<dbReference type="KEGG" id="hnv:DDQ68_15790"/>
<evidence type="ECO:0000256" key="22">
    <source>
        <dbReference type="ARBA" id="ARBA00023167"/>
    </source>
</evidence>
<dbReference type="PIRSF" id="PIRSF000727">
    <property type="entry name" value="ThrA"/>
    <property type="match status" value="1"/>
</dbReference>
<dbReference type="Gene3D" id="3.40.1160.10">
    <property type="entry name" value="Acetylglutamate kinase-like"/>
    <property type="match status" value="1"/>
</dbReference>
<dbReference type="Pfam" id="PF22468">
    <property type="entry name" value="ACT_9"/>
    <property type="match status" value="2"/>
</dbReference>
<evidence type="ECO:0000256" key="5">
    <source>
        <dbReference type="ARBA" id="ARBA00005062"/>
    </source>
</evidence>
<evidence type="ECO:0000256" key="4">
    <source>
        <dbReference type="ARBA" id="ARBA00005056"/>
    </source>
</evidence>
<dbReference type="UniPathway" id="UPA00034">
    <property type="reaction ID" value="UER00015"/>
</dbReference>
<dbReference type="InterPro" id="IPR001341">
    <property type="entry name" value="Asp_kinase"/>
</dbReference>
<dbReference type="GO" id="GO:0004412">
    <property type="term" value="F:homoserine dehydrogenase activity"/>
    <property type="evidence" value="ECO:0007669"/>
    <property type="project" value="UniProtKB-EC"/>
</dbReference>
<evidence type="ECO:0000313" key="30">
    <source>
        <dbReference type="Proteomes" id="UP000245999"/>
    </source>
</evidence>
<keyword evidence="12" id="KW-0791">Threonine biosynthesis</keyword>
<evidence type="ECO:0000256" key="23">
    <source>
        <dbReference type="ARBA" id="ARBA00023268"/>
    </source>
</evidence>
<keyword evidence="10" id="KW-0028">Amino-acid biosynthesis</keyword>
<evidence type="ECO:0000256" key="24">
    <source>
        <dbReference type="ARBA" id="ARBA00044938"/>
    </source>
</evidence>
<dbReference type="InterPro" id="IPR045865">
    <property type="entry name" value="ACT-like_dom_sf"/>
</dbReference>
<evidence type="ECO:0000256" key="15">
    <source>
        <dbReference type="ARBA" id="ARBA00022777"/>
    </source>
</evidence>
<evidence type="ECO:0000256" key="10">
    <source>
        <dbReference type="ARBA" id="ARBA00022605"/>
    </source>
</evidence>
<keyword evidence="16" id="KW-0067">ATP-binding</keyword>
<evidence type="ECO:0000256" key="21">
    <source>
        <dbReference type="ARBA" id="ARBA00023154"/>
    </source>
</evidence>
<evidence type="ECO:0000256" key="25">
    <source>
        <dbReference type="ARBA" id="ARBA00048561"/>
    </source>
</evidence>
<keyword evidence="13" id="KW-0479">Metal-binding</keyword>
<dbReference type="AlphaFoldDB" id="A0A2Z3GQX3"/>
<dbReference type="NCBIfam" id="NF006959">
    <property type="entry name" value="PRK09436.1"/>
    <property type="match status" value="1"/>
</dbReference>
<comment type="pathway">
    <text evidence="3">Amino-acid biosynthesis; L-methionine biosynthesis via de novo pathway; L-homoserine from L-aspartate: step 1/3.</text>
</comment>
<dbReference type="InterPro" id="IPR018042">
    <property type="entry name" value="Aspartate_kinase_CS"/>
</dbReference>
<comment type="cofactor">
    <cofactor evidence="1">
        <name>a metal cation</name>
        <dbReference type="ChEBI" id="CHEBI:25213"/>
    </cofactor>
</comment>
<dbReference type="GO" id="GO:0009088">
    <property type="term" value="P:threonine biosynthetic process"/>
    <property type="evidence" value="ECO:0007669"/>
    <property type="project" value="UniProtKB-UniPathway"/>
</dbReference>
<dbReference type="SUPFAM" id="SSF55347">
    <property type="entry name" value="Glyceraldehyde-3-phosphate dehydrogenase-like, C-terminal domain"/>
    <property type="match status" value="1"/>
</dbReference>
<dbReference type="Gene3D" id="1.20.120.1320">
    <property type="entry name" value="Aspartokinase, catalytic domain"/>
    <property type="match status" value="1"/>
</dbReference>
<evidence type="ECO:0000256" key="3">
    <source>
        <dbReference type="ARBA" id="ARBA00004986"/>
    </source>
</evidence>
<accession>A0A2Z3GQX3</accession>
<comment type="catalytic activity">
    <reaction evidence="26">
        <text>L-homoserine + NADP(+) = L-aspartate 4-semialdehyde + NADPH + H(+)</text>
        <dbReference type="Rhea" id="RHEA:15761"/>
        <dbReference type="ChEBI" id="CHEBI:15378"/>
        <dbReference type="ChEBI" id="CHEBI:57476"/>
        <dbReference type="ChEBI" id="CHEBI:57783"/>
        <dbReference type="ChEBI" id="CHEBI:58349"/>
        <dbReference type="ChEBI" id="CHEBI:537519"/>
        <dbReference type="EC" id="1.1.1.3"/>
    </reaction>
    <physiologicalReaction direction="right-to-left" evidence="26">
        <dbReference type="Rhea" id="RHEA:15763"/>
    </physiologicalReaction>
</comment>
<keyword evidence="17" id="KW-0521">NADP</keyword>
<organism evidence="29 30">
    <name type="scientific">Hymenobacter nivis</name>
    <dbReference type="NCBI Taxonomy" id="1850093"/>
    <lineage>
        <taxon>Bacteria</taxon>
        <taxon>Pseudomonadati</taxon>
        <taxon>Bacteroidota</taxon>
        <taxon>Cytophagia</taxon>
        <taxon>Cytophagales</taxon>
        <taxon>Hymenobacteraceae</taxon>
        <taxon>Hymenobacter</taxon>
    </lineage>
</organism>
<dbReference type="PROSITE" id="PS00324">
    <property type="entry name" value="ASPARTOKINASE"/>
    <property type="match status" value="1"/>
</dbReference>
<dbReference type="InterPro" id="IPR001048">
    <property type="entry name" value="Asp/Glu/Uridylate_kinase"/>
</dbReference>
<feature type="domain" description="ACT" evidence="28">
    <location>
        <begin position="399"/>
        <end position="477"/>
    </location>
</feature>
<evidence type="ECO:0000256" key="16">
    <source>
        <dbReference type="ARBA" id="ARBA00022840"/>
    </source>
</evidence>
<comment type="catalytic activity">
    <reaction evidence="25">
        <text>L-aspartate + ATP = 4-phospho-L-aspartate + ADP</text>
        <dbReference type="Rhea" id="RHEA:23776"/>
        <dbReference type="ChEBI" id="CHEBI:29991"/>
        <dbReference type="ChEBI" id="CHEBI:30616"/>
        <dbReference type="ChEBI" id="CHEBI:57535"/>
        <dbReference type="ChEBI" id="CHEBI:456216"/>
        <dbReference type="EC" id="2.7.2.4"/>
    </reaction>
    <physiologicalReaction direction="left-to-right" evidence="25">
        <dbReference type="Rhea" id="RHEA:23777"/>
    </physiologicalReaction>
</comment>
<evidence type="ECO:0000256" key="14">
    <source>
        <dbReference type="ARBA" id="ARBA00022741"/>
    </source>
</evidence>
<evidence type="ECO:0000256" key="12">
    <source>
        <dbReference type="ARBA" id="ARBA00022697"/>
    </source>
</evidence>
<comment type="catalytic activity">
    <reaction evidence="27">
        <text>L-homoserine + NAD(+) = L-aspartate 4-semialdehyde + NADH + H(+)</text>
        <dbReference type="Rhea" id="RHEA:15757"/>
        <dbReference type="ChEBI" id="CHEBI:15378"/>
        <dbReference type="ChEBI" id="CHEBI:57476"/>
        <dbReference type="ChEBI" id="CHEBI:57540"/>
        <dbReference type="ChEBI" id="CHEBI:57945"/>
        <dbReference type="ChEBI" id="CHEBI:537519"/>
        <dbReference type="EC" id="1.1.1.3"/>
    </reaction>
    <physiologicalReaction direction="right-to-left" evidence="27">
        <dbReference type="Rhea" id="RHEA:15759"/>
    </physiologicalReaction>
</comment>
<comment type="pathway">
    <text evidence="5">Amino-acid biosynthesis; L-methionine biosynthesis via de novo pathway; L-homoserine from L-aspartate: step 3/3.</text>
</comment>
<dbReference type="InterPro" id="IPR002912">
    <property type="entry name" value="ACT_dom"/>
</dbReference>
<dbReference type="UniPathway" id="UPA00051">
    <property type="reaction ID" value="UER00462"/>
</dbReference>
<dbReference type="PROSITE" id="PS01042">
    <property type="entry name" value="HOMOSER_DHGENASE"/>
    <property type="match status" value="1"/>
</dbReference>
<keyword evidence="22" id="KW-0486">Methionine biosynthesis</keyword>
<dbReference type="Pfam" id="PF00696">
    <property type="entry name" value="AA_kinase"/>
    <property type="match status" value="1"/>
</dbReference>
<comment type="subunit">
    <text evidence="9">Homotetramer.</text>
</comment>
<dbReference type="Pfam" id="PF00742">
    <property type="entry name" value="Homoserine_dh"/>
    <property type="match status" value="1"/>
</dbReference>
<dbReference type="SUPFAM" id="SSF53633">
    <property type="entry name" value="Carbamate kinase-like"/>
    <property type="match status" value="1"/>
</dbReference>
<keyword evidence="15 29" id="KW-0418">Kinase</keyword>
<evidence type="ECO:0000256" key="13">
    <source>
        <dbReference type="ARBA" id="ARBA00022723"/>
    </source>
</evidence>
<dbReference type="CDD" id="cd04243">
    <property type="entry name" value="AAK_AK-HSDH-like"/>
    <property type="match status" value="1"/>
</dbReference>
<dbReference type="PANTHER" id="PTHR43070:SF3">
    <property type="entry name" value="HOMOSERINE DEHYDROGENASE"/>
    <property type="match status" value="1"/>
</dbReference>
<dbReference type="GO" id="GO:0004072">
    <property type="term" value="F:aspartate kinase activity"/>
    <property type="evidence" value="ECO:0007669"/>
    <property type="project" value="UniProtKB-EC"/>
</dbReference>
<dbReference type="GO" id="GO:0009090">
    <property type="term" value="P:homoserine biosynthetic process"/>
    <property type="evidence" value="ECO:0007669"/>
    <property type="project" value="UniProtKB-ARBA"/>
</dbReference>
<dbReference type="CDD" id="cd04922">
    <property type="entry name" value="ACT_AKi-HSDH-ThrA_2"/>
    <property type="match status" value="1"/>
</dbReference>
<dbReference type="InterPro" id="IPR036291">
    <property type="entry name" value="NAD(P)-bd_dom_sf"/>
</dbReference>